<dbReference type="EMBL" id="CADCVM010000534">
    <property type="protein sequence ID" value="CAA9537530.1"/>
    <property type="molecule type" value="Genomic_DNA"/>
</dbReference>
<proteinExistence type="predicted"/>
<feature type="non-terminal residue" evidence="1">
    <location>
        <position position="1"/>
    </location>
</feature>
<dbReference type="AlphaFoldDB" id="A0A6J4U0G8"/>
<feature type="non-terminal residue" evidence="1">
    <location>
        <position position="31"/>
    </location>
</feature>
<name>A0A6J4U0G8_9ACTN</name>
<accession>A0A6J4U0G8</accession>
<organism evidence="1">
    <name type="scientific">uncultured Rubrobacteraceae bacterium</name>
    <dbReference type="NCBI Taxonomy" id="349277"/>
    <lineage>
        <taxon>Bacteria</taxon>
        <taxon>Bacillati</taxon>
        <taxon>Actinomycetota</taxon>
        <taxon>Rubrobacteria</taxon>
        <taxon>Rubrobacterales</taxon>
        <taxon>Rubrobacteraceae</taxon>
        <taxon>environmental samples</taxon>
    </lineage>
</organism>
<evidence type="ECO:0000313" key="1">
    <source>
        <dbReference type="EMBL" id="CAA9537530.1"/>
    </source>
</evidence>
<sequence>WRRTWGRSSSYLPRSTCGLFCRTIRRASWTC</sequence>
<protein>
    <submittedName>
        <fullName evidence="1">Uncharacterized protein</fullName>
    </submittedName>
</protein>
<gene>
    <name evidence="1" type="ORF">AVDCRST_MAG05-5034</name>
</gene>
<reference evidence="1" key="1">
    <citation type="submission" date="2020-02" db="EMBL/GenBank/DDBJ databases">
        <authorList>
            <person name="Meier V. D."/>
        </authorList>
    </citation>
    <scope>NUCLEOTIDE SEQUENCE</scope>
    <source>
        <strain evidence="1">AVDCRST_MAG05</strain>
    </source>
</reference>